<sequence length="42" mass="5192">MWVQEKIRYRICQPGKEIRVLIAGENCLMERSFKWEYQHQGH</sequence>
<reference evidence="1" key="1">
    <citation type="journal article" date="2021" name="Proc. Natl. Acad. Sci. U.S.A.">
        <title>A Catalog of Tens of Thousands of Viruses from Human Metagenomes Reveals Hidden Associations with Chronic Diseases.</title>
        <authorList>
            <person name="Tisza M.J."/>
            <person name="Buck C.B."/>
        </authorList>
    </citation>
    <scope>NUCLEOTIDE SEQUENCE</scope>
    <source>
        <strain evidence="1">Ct8aR17</strain>
    </source>
</reference>
<proteinExistence type="predicted"/>
<protein>
    <submittedName>
        <fullName evidence="1">Uncharacterized protein</fullName>
    </submittedName>
</protein>
<organism evidence="1">
    <name type="scientific">Myoviridae sp. ct8aR17</name>
    <dbReference type="NCBI Taxonomy" id="2827663"/>
    <lineage>
        <taxon>Viruses</taxon>
        <taxon>Duplodnaviria</taxon>
        <taxon>Heunggongvirae</taxon>
        <taxon>Uroviricota</taxon>
        <taxon>Caudoviricetes</taxon>
    </lineage>
</organism>
<accession>A0A8S5T710</accession>
<name>A0A8S5T710_9CAUD</name>
<dbReference type="EMBL" id="BK032755">
    <property type="protein sequence ID" value="DAF58554.1"/>
    <property type="molecule type" value="Genomic_DNA"/>
</dbReference>
<evidence type="ECO:0000313" key="1">
    <source>
        <dbReference type="EMBL" id="DAF58554.1"/>
    </source>
</evidence>